<sequence>MMVSKLPRVVPTCTRTGLVHGLSWTGLVALPIHGCVYTYVMLFVLVERKLTTYVYAVDPKIMDTDRAAAYAFHGMLPLITSPSTVSQLMSSEGDAAMPDRDPEVYNDMNMRRYLDYVTDWHAYPRESMGHYCRRFQDAMLPHILALGSPEMRALQLLRNGLPPEVRAFVQAPMVDALVEDHGLVPLDDIGIEEPPFHWGPLLPEDPIPAVPLKEIPPQEAEVGADADNMDPEDPPVINIEGDDKEYPPVINIESDDEEDVEDDIENFEDDPE</sequence>
<evidence type="ECO:0000313" key="4">
    <source>
        <dbReference type="Proteomes" id="UP001187192"/>
    </source>
</evidence>
<proteinExistence type="predicted"/>
<keyword evidence="2" id="KW-0812">Transmembrane</keyword>
<evidence type="ECO:0000256" key="1">
    <source>
        <dbReference type="SAM" id="MobiDB-lite"/>
    </source>
</evidence>
<protein>
    <submittedName>
        <fullName evidence="3">Uncharacterized protein</fullName>
    </submittedName>
</protein>
<dbReference type="EMBL" id="BTGU01000212">
    <property type="protein sequence ID" value="GMN65117.1"/>
    <property type="molecule type" value="Genomic_DNA"/>
</dbReference>
<gene>
    <name evidence="3" type="ORF">TIFTF001_034184</name>
</gene>
<evidence type="ECO:0000313" key="3">
    <source>
        <dbReference type="EMBL" id="GMN65117.1"/>
    </source>
</evidence>
<feature type="region of interest" description="Disordered" evidence="1">
    <location>
        <begin position="216"/>
        <end position="272"/>
    </location>
</feature>
<dbReference type="Proteomes" id="UP001187192">
    <property type="component" value="Unassembled WGS sequence"/>
</dbReference>
<keyword evidence="2" id="KW-1133">Transmembrane helix</keyword>
<feature type="compositionally biased region" description="Acidic residues" evidence="1">
    <location>
        <begin position="253"/>
        <end position="272"/>
    </location>
</feature>
<keyword evidence="4" id="KW-1185">Reference proteome</keyword>
<reference evidence="3" key="1">
    <citation type="submission" date="2023-07" db="EMBL/GenBank/DDBJ databases">
        <title>draft genome sequence of fig (Ficus carica).</title>
        <authorList>
            <person name="Takahashi T."/>
            <person name="Nishimura K."/>
        </authorList>
    </citation>
    <scope>NUCLEOTIDE SEQUENCE</scope>
</reference>
<accession>A0AA88DZG5</accession>
<name>A0AA88DZG5_FICCA</name>
<feature type="compositionally biased region" description="Acidic residues" evidence="1">
    <location>
        <begin position="222"/>
        <end position="233"/>
    </location>
</feature>
<keyword evidence="2" id="KW-0472">Membrane</keyword>
<feature type="transmembrane region" description="Helical" evidence="2">
    <location>
        <begin position="24"/>
        <end position="46"/>
    </location>
</feature>
<comment type="caution">
    <text evidence="3">The sequence shown here is derived from an EMBL/GenBank/DDBJ whole genome shotgun (WGS) entry which is preliminary data.</text>
</comment>
<organism evidence="3 4">
    <name type="scientific">Ficus carica</name>
    <name type="common">Common fig</name>
    <dbReference type="NCBI Taxonomy" id="3494"/>
    <lineage>
        <taxon>Eukaryota</taxon>
        <taxon>Viridiplantae</taxon>
        <taxon>Streptophyta</taxon>
        <taxon>Embryophyta</taxon>
        <taxon>Tracheophyta</taxon>
        <taxon>Spermatophyta</taxon>
        <taxon>Magnoliopsida</taxon>
        <taxon>eudicotyledons</taxon>
        <taxon>Gunneridae</taxon>
        <taxon>Pentapetalae</taxon>
        <taxon>rosids</taxon>
        <taxon>fabids</taxon>
        <taxon>Rosales</taxon>
        <taxon>Moraceae</taxon>
        <taxon>Ficeae</taxon>
        <taxon>Ficus</taxon>
    </lineage>
</organism>
<evidence type="ECO:0000256" key="2">
    <source>
        <dbReference type="SAM" id="Phobius"/>
    </source>
</evidence>
<dbReference type="AlphaFoldDB" id="A0AA88DZG5"/>